<accession>C4JSH8</accession>
<feature type="region of interest" description="Disordered" evidence="1">
    <location>
        <begin position="40"/>
        <end position="92"/>
    </location>
</feature>
<protein>
    <recommendedName>
        <fullName evidence="2">CRAL-TRIO domain-containing protein</fullName>
    </recommendedName>
</protein>
<dbReference type="eggNOG" id="KOG1470">
    <property type="taxonomic scope" value="Eukaryota"/>
</dbReference>
<proteinExistence type="predicted"/>
<dbReference type="InterPro" id="IPR011074">
    <property type="entry name" value="CRAL/TRIO_N_dom"/>
</dbReference>
<gene>
    <name evidence="3" type="ORF">UREG_05417</name>
</gene>
<feature type="compositionally biased region" description="Basic and acidic residues" evidence="1">
    <location>
        <begin position="68"/>
        <end position="92"/>
    </location>
</feature>
<dbReference type="PANTHER" id="PTHR46590">
    <property type="entry name" value="PHOSPHATIDYLINOSITOL TRANSFER PROTEIN CSR1-RELATED"/>
    <property type="match status" value="1"/>
</dbReference>
<dbReference type="Proteomes" id="UP000002058">
    <property type="component" value="Unassembled WGS sequence"/>
</dbReference>
<dbReference type="SUPFAM" id="SSF52087">
    <property type="entry name" value="CRAL/TRIO domain"/>
    <property type="match status" value="1"/>
</dbReference>
<dbReference type="STRING" id="336963.C4JSH8"/>
<dbReference type="RefSeq" id="XP_002584728.1">
    <property type="nucleotide sequence ID" value="XM_002584682.1"/>
</dbReference>
<dbReference type="HOGENOM" id="CLU_016665_3_0_1"/>
<dbReference type="OMA" id="ISTMRWR"/>
<sequence length="478" mass="53993">MSTPLPTGYVGNLTSEEEAKLKEFWTALFKLFGVADAAEEKQPISPTTTAETPASDSKKPKRKLGLFSKKDGSESPRAEENGTKNTDPDDKYGQAKEFQNALATHSPEELRIAFWSMVKQDHPDSLLLRFLRARKWDVNRAVIMLISALHWRANAIHLDDKIMSSGDAGALEGLKSSDPAVKKESEDFLSLLRLGESFIHGKDKAGRPVCYIRVRLHKAGTHCESALERYTVYLIETSRLLLEKPVETAALVFDMTDFSLANMDYAPVKFMIKCFEANYPESLGVILVHKAPWVFSGIWTIIKGWLDPVVASKVHFTKTSEELETYISRSQLIKEIGGDNPYAYKYIEPETGENTKQKDVKSMNETISKRFQYASEFQLATKAWITTDRSSFVAQNSELMKKRDDLASRLYDNYWRLDPFIRARSLYDRLGAIQSNQTPKKGLPSRTTSVRTHVSEKPSFEVITTRPILVDGNGDEVD</sequence>
<feature type="compositionally biased region" description="Polar residues" evidence="1">
    <location>
        <begin position="44"/>
        <end position="55"/>
    </location>
</feature>
<feature type="domain" description="CRAL-TRIO" evidence="2">
    <location>
        <begin position="187"/>
        <end position="344"/>
    </location>
</feature>
<dbReference type="VEuPathDB" id="FungiDB:UREG_05417"/>
<dbReference type="GO" id="GO:0120010">
    <property type="term" value="P:intermembrane phospholipid transfer"/>
    <property type="evidence" value="ECO:0007669"/>
    <property type="project" value="EnsemblFungi"/>
</dbReference>
<dbReference type="AlphaFoldDB" id="C4JSH8"/>
<dbReference type="SUPFAM" id="SSF46938">
    <property type="entry name" value="CRAL/TRIO N-terminal domain"/>
    <property type="match status" value="1"/>
</dbReference>
<dbReference type="SMART" id="SM01100">
    <property type="entry name" value="CRAL_TRIO_N"/>
    <property type="match status" value="1"/>
</dbReference>
<dbReference type="Pfam" id="PF03765">
    <property type="entry name" value="CRAL_TRIO_N"/>
    <property type="match status" value="1"/>
</dbReference>
<reference evidence="4" key="1">
    <citation type="journal article" date="2009" name="Genome Res.">
        <title>Comparative genomic analyses of the human fungal pathogens Coccidioides and their relatives.</title>
        <authorList>
            <person name="Sharpton T.J."/>
            <person name="Stajich J.E."/>
            <person name="Rounsley S.D."/>
            <person name="Gardner M.J."/>
            <person name="Wortman J.R."/>
            <person name="Jordar V.S."/>
            <person name="Maiti R."/>
            <person name="Kodira C.D."/>
            <person name="Neafsey D.E."/>
            <person name="Zeng Q."/>
            <person name="Hung C.-Y."/>
            <person name="McMahan C."/>
            <person name="Muszewska A."/>
            <person name="Grynberg M."/>
            <person name="Mandel M.A."/>
            <person name="Kellner E.M."/>
            <person name="Barker B.M."/>
            <person name="Galgiani J.N."/>
            <person name="Orbach M.J."/>
            <person name="Kirkland T.N."/>
            <person name="Cole G.T."/>
            <person name="Henn M.R."/>
            <person name="Birren B.W."/>
            <person name="Taylor J.W."/>
        </authorList>
    </citation>
    <scope>NUCLEOTIDE SEQUENCE [LARGE SCALE GENOMIC DNA]</scope>
    <source>
        <strain evidence="4">UAMH 1704</strain>
    </source>
</reference>
<dbReference type="Pfam" id="PF00650">
    <property type="entry name" value="CRAL_TRIO"/>
    <property type="match status" value="1"/>
</dbReference>
<evidence type="ECO:0000256" key="1">
    <source>
        <dbReference type="SAM" id="MobiDB-lite"/>
    </source>
</evidence>
<dbReference type="KEGG" id="ure:UREG_05417"/>
<dbReference type="OrthoDB" id="43460at2759"/>
<dbReference type="FunCoup" id="C4JSH8">
    <property type="interactions" value="146"/>
</dbReference>
<evidence type="ECO:0000313" key="4">
    <source>
        <dbReference type="Proteomes" id="UP000002058"/>
    </source>
</evidence>
<organism evidence="3 4">
    <name type="scientific">Uncinocarpus reesii (strain UAMH 1704)</name>
    <dbReference type="NCBI Taxonomy" id="336963"/>
    <lineage>
        <taxon>Eukaryota</taxon>
        <taxon>Fungi</taxon>
        <taxon>Dikarya</taxon>
        <taxon>Ascomycota</taxon>
        <taxon>Pezizomycotina</taxon>
        <taxon>Eurotiomycetes</taxon>
        <taxon>Eurotiomycetidae</taxon>
        <taxon>Onygenales</taxon>
        <taxon>Onygenaceae</taxon>
        <taxon>Uncinocarpus</taxon>
    </lineage>
</organism>
<dbReference type="PANTHER" id="PTHR46590:SF1">
    <property type="entry name" value="PHOSPHATIDYLINOSITOL TRANSFER PROTEIN CSR1"/>
    <property type="match status" value="1"/>
</dbReference>
<dbReference type="InterPro" id="IPR036865">
    <property type="entry name" value="CRAL-TRIO_dom_sf"/>
</dbReference>
<dbReference type="InterPro" id="IPR001251">
    <property type="entry name" value="CRAL-TRIO_dom"/>
</dbReference>
<name>C4JSH8_UNCRE</name>
<dbReference type="InterPro" id="IPR036273">
    <property type="entry name" value="CRAL/TRIO_N_dom_sf"/>
</dbReference>
<dbReference type="GeneID" id="8438066"/>
<dbReference type="SMART" id="SM00516">
    <property type="entry name" value="SEC14"/>
    <property type="match status" value="1"/>
</dbReference>
<dbReference type="InParanoid" id="C4JSH8"/>
<keyword evidence="4" id="KW-1185">Reference proteome</keyword>
<dbReference type="Gene3D" id="3.40.525.10">
    <property type="entry name" value="CRAL-TRIO lipid binding domain"/>
    <property type="match status" value="1"/>
</dbReference>
<dbReference type="EMBL" id="CH476617">
    <property type="protein sequence ID" value="EEP80575.1"/>
    <property type="molecule type" value="Genomic_DNA"/>
</dbReference>
<evidence type="ECO:0000313" key="3">
    <source>
        <dbReference type="EMBL" id="EEP80575.1"/>
    </source>
</evidence>
<dbReference type="CDD" id="cd00170">
    <property type="entry name" value="SEC14"/>
    <property type="match status" value="1"/>
</dbReference>
<evidence type="ECO:0000259" key="2">
    <source>
        <dbReference type="PROSITE" id="PS50191"/>
    </source>
</evidence>
<dbReference type="PROSITE" id="PS50191">
    <property type="entry name" value="CRAL_TRIO"/>
    <property type="match status" value="1"/>
</dbReference>
<dbReference type="InterPro" id="IPR052432">
    <property type="entry name" value="PITP/CRAL-TRIO"/>
</dbReference>